<evidence type="ECO:0000313" key="7">
    <source>
        <dbReference type="EMBL" id="SFR41925.1"/>
    </source>
</evidence>
<dbReference type="GO" id="GO:0097347">
    <property type="term" value="C:TAM protein secretion complex"/>
    <property type="evidence" value="ECO:0007669"/>
    <property type="project" value="TreeGrafter"/>
</dbReference>
<dbReference type="AlphaFoldDB" id="A0A1I6GI99"/>
<feature type="domain" description="Translocation and assembly module TamB C-terminal" evidence="6">
    <location>
        <begin position="929"/>
        <end position="1251"/>
    </location>
</feature>
<feature type="transmembrane region" description="Helical" evidence="5">
    <location>
        <begin position="20"/>
        <end position="46"/>
    </location>
</feature>
<organism evidence="7 8">
    <name type="scientific">Marinobacter gudaonensis</name>
    <dbReference type="NCBI Taxonomy" id="375760"/>
    <lineage>
        <taxon>Bacteria</taxon>
        <taxon>Pseudomonadati</taxon>
        <taxon>Pseudomonadota</taxon>
        <taxon>Gammaproteobacteria</taxon>
        <taxon>Pseudomonadales</taxon>
        <taxon>Marinobacteraceae</taxon>
        <taxon>Marinobacter</taxon>
    </lineage>
</organism>
<protein>
    <submittedName>
        <fullName evidence="7">Translocation and assembly module TamB</fullName>
    </submittedName>
</protein>
<proteinExistence type="predicted"/>
<dbReference type="GO" id="GO:0009306">
    <property type="term" value="P:protein secretion"/>
    <property type="evidence" value="ECO:0007669"/>
    <property type="project" value="InterPro"/>
</dbReference>
<evidence type="ECO:0000256" key="3">
    <source>
        <dbReference type="ARBA" id="ARBA00022989"/>
    </source>
</evidence>
<dbReference type="PANTHER" id="PTHR36985:SF1">
    <property type="entry name" value="TRANSLOCATION AND ASSEMBLY MODULE SUBUNIT TAMB"/>
    <property type="match status" value="1"/>
</dbReference>
<dbReference type="STRING" id="375760.SAMN04488073_0879"/>
<dbReference type="InterPro" id="IPR007452">
    <property type="entry name" value="TamB_C"/>
</dbReference>
<evidence type="ECO:0000256" key="4">
    <source>
        <dbReference type="ARBA" id="ARBA00023136"/>
    </source>
</evidence>
<evidence type="ECO:0000259" key="6">
    <source>
        <dbReference type="Pfam" id="PF04357"/>
    </source>
</evidence>
<comment type="subcellular location">
    <subcellularLocation>
        <location evidence="1">Membrane</location>
        <topology evidence="1">Single-pass membrane protein</topology>
    </subcellularLocation>
</comment>
<evidence type="ECO:0000256" key="1">
    <source>
        <dbReference type="ARBA" id="ARBA00004167"/>
    </source>
</evidence>
<evidence type="ECO:0000256" key="2">
    <source>
        <dbReference type="ARBA" id="ARBA00022692"/>
    </source>
</evidence>
<dbReference type="EMBL" id="FOYV01000001">
    <property type="protein sequence ID" value="SFR41925.1"/>
    <property type="molecule type" value="Genomic_DNA"/>
</dbReference>
<dbReference type="Pfam" id="PF04357">
    <property type="entry name" value="TamB"/>
    <property type="match status" value="1"/>
</dbReference>
<evidence type="ECO:0000256" key="5">
    <source>
        <dbReference type="SAM" id="Phobius"/>
    </source>
</evidence>
<name>A0A1I6GI99_9GAMM</name>
<dbReference type="RefSeq" id="WP_228143549.1">
    <property type="nucleotide sequence ID" value="NZ_FOYV01000001.1"/>
</dbReference>
<evidence type="ECO:0000313" key="8">
    <source>
        <dbReference type="Proteomes" id="UP000199290"/>
    </source>
</evidence>
<keyword evidence="3 5" id="KW-1133">Transmembrane helix</keyword>
<keyword evidence="8" id="KW-1185">Reference proteome</keyword>
<dbReference type="Proteomes" id="UP000199290">
    <property type="component" value="Unassembled WGS sequence"/>
</dbReference>
<gene>
    <name evidence="7" type="ORF">SAMN04488073_0879</name>
</gene>
<dbReference type="PANTHER" id="PTHR36985">
    <property type="entry name" value="TRANSLOCATION AND ASSEMBLY MODULE SUBUNIT TAMB"/>
    <property type="match status" value="1"/>
</dbReference>
<accession>A0A1I6GI99</accession>
<sequence length="1251" mass="134694">MTQTPDTPDNRPAPRPRRGLRFWLLLCLGLLLLVPLLLLAVVLLALRSETGTAWVIDQVPGLQVVGDRGSLFGQWQAQNLVWRGYGVEVVVQSPLVDWSPSCLFQKQFCVDQLKAEELSVTQLPPAEPSEDGGGAIALPGVDLPLGIRVDGVRMGPFTLNGNTVWDRFELDAGGSGADWQIDRVWYRRGDYTVSASGRVETRRDWPVSLDVTATLPPPEGDQWTIDARLSGTVRDVQVSARSSGYLEAQLTGRVAPLDPSLPARARINSERFQPVTAMPDTLVLHDWFVEARGSLADGFQTRGEARLPGTAGPVQLALQGKVTTRDARDIRIELNSGSATGEGQGSAVASGQVSWQEGLEAGANLRLREFPWYTLVPGLEPPPVSLKALDGNVSWSDGRYQADLTAEVDSPQGMASLATTVNGDMEQVTLTDLSATTGAGALAGKGSVHFAGPLSWDATLKLQDFNPGYWVPVLEASLSGDVASSGQLRENRIPDLTATWQLDGTWRSTEASLSGSLDTSSGNWKLADLALVVGENRVEGSGTWGDTLAGDLALSLPTPELLLPGLGGALEAELTAGGTPENPTGTLMVKGQQMRWQDQLAVDAMNLEAVLETGQRLNGRLELGELRGFGQVVNTASLEVRGTRERHAVRLTVDHPEANVELALEGGAPKDWQGWRGALARGEIRIPEQSQVWELASPASLTYGAGELTFGQHCWRWQQSSVCADDQTLLPVPRIAYTIQRFPALALAPLLPDTLRWDALIDGVIEFTTTDRGPDGRVFLDAGNGQFEILVDGEWETLSYNVFSTELTLRPEQADLAMRLSGPGLGEFALELGLDPTAPDRAVEGEFRLQNLDIAVAGLLSGLDEVAGRIDGRGRLSGPLMKPAVNGELHLTGGSVSDPRLPVPIEELVASVQLSGYSAQLSGRIQSNARSQTTLDGEIDWAQSPRGEVTISGSRVPFHIEPYAQLEVAPDLTIRFRDGTLMVSGEIAVPRGDIEIKALPAQAVSVSEDEVIVGVEREEPIVTNLNMDVRVLVGEDEVNFSAFGVTGDLEGSLRIGDNMDTRGTLQLVNGQYEAYGQELELRRARLLFVGNLTQPYLDIEAIRTVGTVVAGIRLTGPVQSPETEVFSNPDMPQTDALSYVILGRAPQSRGDEGQMSRAALSLGLTQANKVTGQIGEEFGIRQLTLEAEGSGEQTSVVASGYLTDELSVRYGVGIFEPITTVALRYDLGRYFYLEAASGLAASLDIFYTRDF</sequence>
<dbReference type="GO" id="GO:0005886">
    <property type="term" value="C:plasma membrane"/>
    <property type="evidence" value="ECO:0007669"/>
    <property type="project" value="InterPro"/>
</dbReference>
<keyword evidence="2 5" id="KW-0812">Transmembrane</keyword>
<keyword evidence="4 5" id="KW-0472">Membrane</keyword>
<reference evidence="8" key="1">
    <citation type="submission" date="2016-10" db="EMBL/GenBank/DDBJ databases">
        <authorList>
            <person name="Varghese N."/>
            <person name="Submissions S."/>
        </authorList>
    </citation>
    <scope>NUCLEOTIDE SEQUENCE [LARGE SCALE GENOMIC DNA]</scope>
    <source>
        <strain evidence="8">CGMCC 1.6294</strain>
    </source>
</reference>